<organism evidence="2">
    <name type="scientific">uncultured Friedmanniella sp</name>
    <dbReference type="NCBI Taxonomy" id="335381"/>
    <lineage>
        <taxon>Bacteria</taxon>
        <taxon>Bacillati</taxon>
        <taxon>Actinomycetota</taxon>
        <taxon>Actinomycetes</taxon>
        <taxon>Propionibacteriales</taxon>
        <taxon>Nocardioidaceae</taxon>
        <taxon>Friedmanniella</taxon>
        <taxon>environmental samples</taxon>
    </lineage>
</organism>
<accession>A0A6J4JQX7</accession>
<feature type="non-terminal residue" evidence="2">
    <location>
        <position position="1"/>
    </location>
</feature>
<dbReference type="AlphaFoldDB" id="A0A6J4JQX7"/>
<evidence type="ECO:0000313" key="2">
    <source>
        <dbReference type="EMBL" id="CAA9285213.1"/>
    </source>
</evidence>
<feature type="region of interest" description="Disordered" evidence="1">
    <location>
        <begin position="209"/>
        <end position="245"/>
    </location>
</feature>
<sequence length="245" mass="26803">AERARALHAGTRAAGGRAGARHHHRPALAGRQRVGGLAAHRPLAGAAHPVRVRGGLRHARRAGARRQRLRLRAHLARGPGLRPGRAARPPAGRGRAGRHHRRRARDHGGGQQGRRRGRRGVGGAGHRAALRVRAEPARQPGHQLPLLLRPQDDVRQVRAGLRRDARRVRHPRRAVRGAHAGADAEGDLVPGRAVRHRLLAGTARLVPRHRAAARLGRPARPRSAAAHRRPRRGRRPGQGRPRRRL</sequence>
<gene>
    <name evidence="2" type="ORF">AVDCRST_MAG48-64</name>
</gene>
<proteinExistence type="predicted"/>
<feature type="region of interest" description="Disordered" evidence="1">
    <location>
        <begin position="73"/>
        <end position="139"/>
    </location>
</feature>
<feature type="compositionally biased region" description="Basic residues" evidence="1">
    <location>
        <begin position="95"/>
        <end position="105"/>
    </location>
</feature>
<feature type="region of interest" description="Disordered" evidence="1">
    <location>
        <begin position="168"/>
        <end position="188"/>
    </location>
</feature>
<feature type="non-terminal residue" evidence="2">
    <location>
        <position position="245"/>
    </location>
</feature>
<feature type="compositionally biased region" description="Low complexity" evidence="1">
    <location>
        <begin position="76"/>
        <end position="93"/>
    </location>
</feature>
<reference evidence="2" key="1">
    <citation type="submission" date="2020-02" db="EMBL/GenBank/DDBJ databases">
        <authorList>
            <person name="Meier V. D."/>
        </authorList>
    </citation>
    <scope>NUCLEOTIDE SEQUENCE</scope>
    <source>
        <strain evidence="2">AVDCRST_MAG48</strain>
    </source>
</reference>
<name>A0A6J4JQX7_9ACTN</name>
<evidence type="ECO:0000256" key="1">
    <source>
        <dbReference type="SAM" id="MobiDB-lite"/>
    </source>
</evidence>
<dbReference type="EMBL" id="CADCTS010000009">
    <property type="protein sequence ID" value="CAA9285213.1"/>
    <property type="molecule type" value="Genomic_DNA"/>
</dbReference>
<feature type="region of interest" description="Disordered" evidence="1">
    <location>
        <begin position="1"/>
        <end position="26"/>
    </location>
</feature>
<protein>
    <submittedName>
        <fullName evidence="2">LOG family protein</fullName>
    </submittedName>
</protein>